<protein>
    <recommendedName>
        <fullName evidence="4">SHSP domain-containing protein</fullName>
    </recommendedName>
</protein>
<evidence type="ECO:0008006" key="4">
    <source>
        <dbReference type="Google" id="ProtNLM"/>
    </source>
</evidence>
<feature type="compositionally biased region" description="Polar residues" evidence="1">
    <location>
        <begin position="1"/>
        <end position="15"/>
    </location>
</feature>
<dbReference type="KEGG" id="crb:17875107"/>
<evidence type="ECO:0000313" key="3">
    <source>
        <dbReference type="Proteomes" id="UP000029121"/>
    </source>
</evidence>
<dbReference type="PANTHER" id="PTHR46991:SF24">
    <property type="entry name" value="14.7 KDA HEAT SHOCK PROTEIN"/>
    <property type="match status" value="1"/>
</dbReference>
<dbReference type="InterPro" id="IPR008978">
    <property type="entry name" value="HSP20-like_chaperone"/>
</dbReference>
<accession>R0EZ06</accession>
<dbReference type="PANTHER" id="PTHR46991">
    <property type="entry name" value="23.5 KDA HEAT SHOCK PROTEIN, MITOCHONDRIAL"/>
    <property type="match status" value="1"/>
</dbReference>
<name>R0EZ06_9BRAS</name>
<keyword evidence="3" id="KW-1185">Reference proteome</keyword>
<evidence type="ECO:0000256" key="1">
    <source>
        <dbReference type="SAM" id="MobiDB-lite"/>
    </source>
</evidence>
<feature type="region of interest" description="Disordered" evidence="1">
    <location>
        <begin position="1"/>
        <end position="21"/>
    </location>
</feature>
<dbReference type="AlphaFoldDB" id="R0EZ06"/>
<evidence type="ECO:0000313" key="2">
    <source>
        <dbReference type="EMBL" id="EOA14186.1"/>
    </source>
</evidence>
<dbReference type="EMBL" id="KB870812">
    <property type="protein sequence ID" value="EOA14186.1"/>
    <property type="molecule type" value="Genomic_DNA"/>
</dbReference>
<dbReference type="SUPFAM" id="SSF49764">
    <property type="entry name" value="HSP20-like chaperones"/>
    <property type="match status" value="1"/>
</dbReference>
<organism evidence="2 3">
    <name type="scientific">Capsella rubella</name>
    <dbReference type="NCBI Taxonomy" id="81985"/>
    <lineage>
        <taxon>Eukaryota</taxon>
        <taxon>Viridiplantae</taxon>
        <taxon>Streptophyta</taxon>
        <taxon>Embryophyta</taxon>
        <taxon>Tracheophyta</taxon>
        <taxon>Spermatophyta</taxon>
        <taxon>Magnoliopsida</taxon>
        <taxon>eudicotyledons</taxon>
        <taxon>Gunneridae</taxon>
        <taxon>Pentapetalae</taxon>
        <taxon>rosids</taxon>
        <taxon>malvids</taxon>
        <taxon>Brassicales</taxon>
        <taxon>Brassicaceae</taxon>
        <taxon>Camelineae</taxon>
        <taxon>Capsella</taxon>
    </lineage>
</organism>
<sequence length="140" mass="15503">MEANASSSGEKSSPTPLMRSPFLKSGSGAVYEVSETKKACVMRVDMPGCPESDLTYWVDPVANNVHFFADEPAMPEYENTGRKYGGSMVFNPKAFDVKKAKVKLINGVLWVTVPKIPGKNASIEVIEKMIHYPIEKHHRT</sequence>
<reference evidence="3" key="1">
    <citation type="journal article" date="2013" name="Nat. Genet.">
        <title>The Capsella rubella genome and the genomic consequences of rapid mating system evolution.</title>
        <authorList>
            <person name="Slotte T."/>
            <person name="Hazzouri K.M."/>
            <person name="Agren J.A."/>
            <person name="Koenig D."/>
            <person name="Maumus F."/>
            <person name="Guo Y.L."/>
            <person name="Steige K."/>
            <person name="Platts A.E."/>
            <person name="Escobar J.S."/>
            <person name="Newman L.K."/>
            <person name="Wang W."/>
            <person name="Mandakova T."/>
            <person name="Vello E."/>
            <person name="Smith L.M."/>
            <person name="Henz S.R."/>
            <person name="Steffen J."/>
            <person name="Takuno S."/>
            <person name="Brandvain Y."/>
            <person name="Coop G."/>
            <person name="Andolfatto P."/>
            <person name="Hu T.T."/>
            <person name="Blanchette M."/>
            <person name="Clark R.M."/>
            <person name="Quesneville H."/>
            <person name="Nordborg M."/>
            <person name="Gaut B.S."/>
            <person name="Lysak M.A."/>
            <person name="Jenkins J."/>
            <person name="Grimwood J."/>
            <person name="Chapman J."/>
            <person name="Prochnik S."/>
            <person name="Shu S."/>
            <person name="Rokhsar D."/>
            <person name="Schmutz J."/>
            <person name="Weigel D."/>
            <person name="Wright S.I."/>
        </authorList>
    </citation>
    <scope>NUCLEOTIDE SEQUENCE [LARGE SCALE GENOMIC DNA]</scope>
    <source>
        <strain evidence="3">cv. Monte Gargano</strain>
    </source>
</reference>
<dbReference type="CDD" id="cd06464">
    <property type="entry name" value="ACD_sHsps-like"/>
    <property type="match status" value="1"/>
</dbReference>
<proteinExistence type="predicted"/>
<dbReference type="eggNOG" id="ENOG502R1IJ">
    <property type="taxonomic scope" value="Eukaryota"/>
</dbReference>
<dbReference type="InterPro" id="IPR044656">
    <property type="entry name" value="HSP14.7/HSP23.5/HSP23.6-like"/>
</dbReference>
<dbReference type="Proteomes" id="UP000029121">
    <property type="component" value="Unassembled WGS sequence"/>
</dbReference>
<dbReference type="OrthoDB" id="1653398at2759"/>
<gene>
    <name evidence="2" type="ORF">CARUB_v10027336mg</name>
</gene>
<dbReference type="STRING" id="81985.R0EZ06"/>
<dbReference type="Gene3D" id="2.60.40.790">
    <property type="match status" value="1"/>
</dbReference>